<dbReference type="EMBL" id="JASCZI010151563">
    <property type="protein sequence ID" value="MED6173513.1"/>
    <property type="molecule type" value="Genomic_DNA"/>
</dbReference>
<feature type="compositionally biased region" description="Basic residues" evidence="1">
    <location>
        <begin position="1"/>
        <end position="11"/>
    </location>
</feature>
<comment type="caution">
    <text evidence="2">The sequence shown here is derived from an EMBL/GenBank/DDBJ whole genome shotgun (WGS) entry which is preliminary data.</text>
</comment>
<keyword evidence="3" id="KW-1185">Reference proteome</keyword>
<sequence length="101" mass="11442">MAPRGRSRTPGRGRSEARQGDEPAAAPQANPQNPERLYMLNDKWHITGALRERVLLPRRCAFLMPASDVLLLFLEEVGFGHVIQLRDFVFDAPLLSTFVER</sequence>
<evidence type="ECO:0000313" key="3">
    <source>
        <dbReference type="Proteomes" id="UP001341840"/>
    </source>
</evidence>
<accession>A0ABU6VMX6</accession>
<feature type="compositionally biased region" description="Low complexity" evidence="1">
    <location>
        <begin position="23"/>
        <end position="34"/>
    </location>
</feature>
<name>A0ABU6VMX6_9FABA</name>
<feature type="region of interest" description="Disordered" evidence="1">
    <location>
        <begin position="1"/>
        <end position="34"/>
    </location>
</feature>
<evidence type="ECO:0000256" key="1">
    <source>
        <dbReference type="SAM" id="MobiDB-lite"/>
    </source>
</evidence>
<organism evidence="2 3">
    <name type="scientific">Stylosanthes scabra</name>
    <dbReference type="NCBI Taxonomy" id="79078"/>
    <lineage>
        <taxon>Eukaryota</taxon>
        <taxon>Viridiplantae</taxon>
        <taxon>Streptophyta</taxon>
        <taxon>Embryophyta</taxon>
        <taxon>Tracheophyta</taxon>
        <taxon>Spermatophyta</taxon>
        <taxon>Magnoliopsida</taxon>
        <taxon>eudicotyledons</taxon>
        <taxon>Gunneridae</taxon>
        <taxon>Pentapetalae</taxon>
        <taxon>rosids</taxon>
        <taxon>fabids</taxon>
        <taxon>Fabales</taxon>
        <taxon>Fabaceae</taxon>
        <taxon>Papilionoideae</taxon>
        <taxon>50 kb inversion clade</taxon>
        <taxon>dalbergioids sensu lato</taxon>
        <taxon>Dalbergieae</taxon>
        <taxon>Pterocarpus clade</taxon>
        <taxon>Stylosanthes</taxon>
    </lineage>
</organism>
<gene>
    <name evidence="2" type="ORF">PIB30_060160</name>
</gene>
<dbReference type="Proteomes" id="UP001341840">
    <property type="component" value="Unassembled WGS sequence"/>
</dbReference>
<reference evidence="2 3" key="1">
    <citation type="journal article" date="2023" name="Plants (Basel)">
        <title>Bridging the Gap: Combining Genomics and Transcriptomics Approaches to Understand Stylosanthes scabra, an Orphan Legume from the Brazilian Caatinga.</title>
        <authorList>
            <person name="Ferreira-Neto J.R.C."/>
            <person name="da Silva M.D."/>
            <person name="Binneck E."/>
            <person name="de Melo N.F."/>
            <person name="da Silva R.H."/>
            <person name="de Melo A.L.T.M."/>
            <person name="Pandolfi V."/>
            <person name="Bustamante F.O."/>
            <person name="Brasileiro-Vidal A.C."/>
            <person name="Benko-Iseppon A.M."/>
        </authorList>
    </citation>
    <scope>NUCLEOTIDE SEQUENCE [LARGE SCALE GENOMIC DNA]</scope>
    <source>
        <tissue evidence="2">Leaves</tissue>
    </source>
</reference>
<proteinExistence type="predicted"/>
<protein>
    <submittedName>
        <fullName evidence="2">Uncharacterized protein</fullName>
    </submittedName>
</protein>
<evidence type="ECO:0000313" key="2">
    <source>
        <dbReference type="EMBL" id="MED6173513.1"/>
    </source>
</evidence>